<dbReference type="InterPro" id="IPR036061">
    <property type="entry name" value="CheW-like_dom_sf"/>
</dbReference>
<accession>A0A0M2NHG2</accession>
<dbReference type="Pfam" id="PF13682">
    <property type="entry name" value="CZB"/>
    <property type="match status" value="1"/>
</dbReference>
<evidence type="ECO:0000259" key="2">
    <source>
        <dbReference type="Pfam" id="PF13682"/>
    </source>
</evidence>
<dbReference type="Proteomes" id="UP000034076">
    <property type="component" value="Unassembled WGS sequence"/>
</dbReference>
<evidence type="ECO:0000313" key="3">
    <source>
        <dbReference type="EMBL" id="KKI49872.1"/>
    </source>
</evidence>
<dbReference type="PANTHER" id="PTHR22617">
    <property type="entry name" value="CHEMOTAXIS SENSOR HISTIDINE KINASE-RELATED"/>
    <property type="match status" value="1"/>
</dbReference>
<dbReference type="GO" id="GO:0005829">
    <property type="term" value="C:cytosol"/>
    <property type="evidence" value="ECO:0007669"/>
    <property type="project" value="TreeGrafter"/>
</dbReference>
<evidence type="ECO:0000259" key="1">
    <source>
        <dbReference type="Pfam" id="PF01584"/>
    </source>
</evidence>
<comment type="caution">
    <text evidence="3">The sequence shown here is derived from an EMBL/GenBank/DDBJ whole genome shotgun (WGS) entry which is preliminary data.</text>
</comment>
<protein>
    <submittedName>
        <fullName evidence="3">Methyl-accepting chemotaxis protein</fullName>
    </submittedName>
</protein>
<dbReference type="GO" id="GO:0006935">
    <property type="term" value="P:chemotaxis"/>
    <property type="evidence" value="ECO:0007669"/>
    <property type="project" value="InterPro"/>
</dbReference>
<organism evidence="3 4">
    <name type="scientific">Christensenella hongkongensis</name>
    <dbReference type="NCBI Taxonomy" id="270498"/>
    <lineage>
        <taxon>Bacteria</taxon>
        <taxon>Bacillati</taxon>
        <taxon>Bacillota</taxon>
        <taxon>Clostridia</taxon>
        <taxon>Christensenellales</taxon>
        <taxon>Christensenellaceae</taxon>
        <taxon>Christensenella</taxon>
    </lineage>
</organism>
<name>A0A0M2NHG2_9FIRM</name>
<dbReference type="InterPro" id="IPR002545">
    <property type="entry name" value="CheW-lke_dom"/>
</dbReference>
<dbReference type="OrthoDB" id="266313at2"/>
<dbReference type="InterPro" id="IPR025991">
    <property type="entry name" value="Chemoreceptor_zinc-bind_dom"/>
</dbReference>
<feature type="domain" description="CheW-like" evidence="1">
    <location>
        <begin position="11"/>
        <end position="69"/>
    </location>
</feature>
<sequence>METYDENKLWVTFKLNNADYCITSEFVDSIVIPEKITEMPGNPPYLLGVTNYNHRTIPVVEMRTLFNMMNLTEYVNRFAEMKQMHVDWIEALEEAVEKRVTFTKAVDPHKCKFGIWYDQFHTDNISLNFVLKKIAAPHEFIHCCGGEINQLMARKEWESAEKRLEDAKRTCYNEVIPLLDQLIETYKEVNRGVVIVLNRNNQYTGIMVDEITTLVAYSKTELQSIPSGVERSEYVDFIVLYDSKTMMGVDAERILDITVSEEEKEQLREAALAENAG</sequence>
<dbReference type="EMBL" id="LAYJ01000116">
    <property type="protein sequence ID" value="KKI49872.1"/>
    <property type="molecule type" value="Genomic_DNA"/>
</dbReference>
<gene>
    <name evidence="3" type="ORF">CHK_2680</name>
</gene>
<feature type="domain" description="CheW-like" evidence="1">
    <location>
        <begin position="189"/>
        <end position="256"/>
    </location>
</feature>
<reference evidence="3 4" key="1">
    <citation type="submission" date="2015-04" db="EMBL/GenBank/DDBJ databases">
        <title>Draft genome sequence of bacteremic isolate Catabacter hongkongensis type strain HKU16T.</title>
        <authorList>
            <person name="Lau S.K."/>
            <person name="Teng J.L."/>
            <person name="Huang Y."/>
            <person name="Curreem S.O."/>
            <person name="Tsui S.K."/>
            <person name="Woo P.C."/>
        </authorList>
    </citation>
    <scope>NUCLEOTIDE SEQUENCE [LARGE SCALE GENOMIC DNA]</scope>
    <source>
        <strain evidence="3 4">HKU16</strain>
    </source>
</reference>
<feature type="domain" description="Chemoreceptor zinc-binding" evidence="2">
    <location>
        <begin position="85"/>
        <end position="148"/>
    </location>
</feature>
<dbReference type="PANTHER" id="PTHR22617:SF23">
    <property type="entry name" value="CHEMOTAXIS PROTEIN CHEW"/>
    <property type="match status" value="1"/>
</dbReference>
<dbReference type="AlphaFoldDB" id="A0A0M2NHG2"/>
<dbReference type="GO" id="GO:0007165">
    <property type="term" value="P:signal transduction"/>
    <property type="evidence" value="ECO:0007669"/>
    <property type="project" value="InterPro"/>
</dbReference>
<proteinExistence type="predicted"/>
<dbReference type="InterPro" id="IPR039315">
    <property type="entry name" value="CheW"/>
</dbReference>
<dbReference type="STRING" id="270498.CHK_2680"/>
<dbReference type="RefSeq" id="WP_046444478.1">
    <property type="nucleotide sequence ID" value="NZ_LAYJ01000116.1"/>
</dbReference>
<evidence type="ECO:0000313" key="4">
    <source>
        <dbReference type="Proteomes" id="UP000034076"/>
    </source>
</evidence>
<dbReference type="SUPFAM" id="SSF50341">
    <property type="entry name" value="CheW-like"/>
    <property type="match status" value="2"/>
</dbReference>
<dbReference type="Gene3D" id="1.20.120.30">
    <property type="entry name" value="Aspartate receptor, ligand-binding domain"/>
    <property type="match status" value="1"/>
</dbReference>
<dbReference type="Pfam" id="PF01584">
    <property type="entry name" value="CheW"/>
    <property type="match status" value="2"/>
</dbReference>
<keyword evidence="4" id="KW-1185">Reference proteome</keyword>